<gene>
    <name evidence="6" type="ORF">LOX96_11395</name>
</gene>
<keyword evidence="4 5" id="KW-0472">Membrane</keyword>
<dbReference type="PANTHER" id="PTHR35371:SF1">
    <property type="entry name" value="BLR7753 PROTEIN"/>
    <property type="match status" value="1"/>
</dbReference>
<dbReference type="GO" id="GO:0016020">
    <property type="term" value="C:membrane"/>
    <property type="evidence" value="ECO:0007669"/>
    <property type="project" value="UniProtKB-SubCell"/>
</dbReference>
<dbReference type="Proteomes" id="UP001139721">
    <property type="component" value="Unassembled WGS sequence"/>
</dbReference>
<evidence type="ECO:0000256" key="3">
    <source>
        <dbReference type="ARBA" id="ARBA00022989"/>
    </source>
</evidence>
<comment type="subcellular location">
    <subcellularLocation>
        <location evidence="1">Membrane</location>
    </subcellularLocation>
</comment>
<accession>A0A9X2D1E4</accession>
<dbReference type="EMBL" id="JAJKBJ010000013">
    <property type="protein sequence ID" value="MCL9684701.1"/>
    <property type="molecule type" value="Genomic_DNA"/>
</dbReference>
<evidence type="ECO:0000256" key="1">
    <source>
        <dbReference type="ARBA" id="ARBA00004370"/>
    </source>
</evidence>
<dbReference type="SUPFAM" id="SSF161084">
    <property type="entry name" value="MAPEG domain-like"/>
    <property type="match status" value="1"/>
</dbReference>
<dbReference type="PANTHER" id="PTHR35371">
    <property type="entry name" value="INNER MEMBRANE PROTEIN"/>
    <property type="match status" value="1"/>
</dbReference>
<keyword evidence="2 5" id="KW-0812">Transmembrane</keyword>
<comment type="caution">
    <text evidence="6">The sequence shown here is derived from an EMBL/GenBank/DDBJ whole genome shotgun (WGS) entry which is preliminary data.</text>
</comment>
<dbReference type="RefSeq" id="WP_250421915.1">
    <property type="nucleotide sequence ID" value="NZ_JAJKBJ010000013.1"/>
</dbReference>
<feature type="transmembrane region" description="Helical" evidence="5">
    <location>
        <begin position="81"/>
        <end position="103"/>
    </location>
</feature>
<name>A0A9X2D1E4_9GAMM</name>
<evidence type="ECO:0000313" key="7">
    <source>
        <dbReference type="Proteomes" id="UP001139721"/>
    </source>
</evidence>
<evidence type="ECO:0000256" key="2">
    <source>
        <dbReference type="ARBA" id="ARBA00022692"/>
    </source>
</evidence>
<sequence>MTTLIICLLIAIILPYLAKLPVGYAMQKAKGGYDNNHPREQQASLKGFGARAVAAHQNCFESLAIFSTAALTALVTNHVSLIIQTLAVIYIVSRFIYVVLYLMNLAALRSTIWFVGIICCLSIMFLCLS</sequence>
<evidence type="ECO:0000256" key="5">
    <source>
        <dbReference type="SAM" id="Phobius"/>
    </source>
</evidence>
<dbReference type="Pfam" id="PF01124">
    <property type="entry name" value="MAPEG"/>
    <property type="match status" value="1"/>
</dbReference>
<reference evidence="6" key="1">
    <citation type="submission" date="2021-11" db="EMBL/GenBank/DDBJ databases">
        <title>Legionella maioricencis sp. nov., a new species isolated from hot water samples in Mallorca.</title>
        <authorList>
            <person name="Crespi S."/>
            <person name="Drasar V."/>
            <person name="Salva-Serra F."/>
            <person name="Jaen-Luchoro D."/>
            <person name="Pineiro-Iglesias B."/>
            <person name="Aliaga F."/>
            <person name="Fernandez-Juarez V."/>
            <person name="Coll G."/>
            <person name="Moore E.R.B."/>
            <person name="Bennasar-Figueras A."/>
        </authorList>
    </citation>
    <scope>NUCLEOTIDE SEQUENCE</scope>
    <source>
        <strain evidence="6">HCPI-6</strain>
    </source>
</reference>
<evidence type="ECO:0000313" key="6">
    <source>
        <dbReference type="EMBL" id="MCL9684701.1"/>
    </source>
</evidence>
<keyword evidence="3 5" id="KW-1133">Transmembrane helix</keyword>
<protein>
    <submittedName>
        <fullName evidence="6">MAPEG family protein</fullName>
    </submittedName>
</protein>
<keyword evidence="7" id="KW-1185">Reference proteome</keyword>
<dbReference type="AlphaFoldDB" id="A0A9X2D1E4"/>
<dbReference type="Gene3D" id="1.20.120.550">
    <property type="entry name" value="Membrane associated eicosanoid/glutathione metabolism-like domain"/>
    <property type="match status" value="1"/>
</dbReference>
<dbReference type="InterPro" id="IPR001129">
    <property type="entry name" value="Membr-assoc_MAPEG"/>
</dbReference>
<organism evidence="6 7">
    <name type="scientific">Legionella maioricensis</name>
    <dbReference type="NCBI Taxonomy" id="2896528"/>
    <lineage>
        <taxon>Bacteria</taxon>
        <taxon>Pseudomonadati</taxon>
        <taxon>Pseudomonadota</taxon>
        <taxon>Gammaproteobacteria</taxon>
        <taxon>Legionellales</taxon>
        <taxon>Legionellaceae</taxon>
        <taxon>Legionella</taxon>
    </lineage>
</organism>
<dbReference type="InterPro" id="IPR023352">
    <property type="entry name" value="MAPEG-like_dom_sf"/>
</dbReference>
<evidence type="ECO:0000256" key="4">
    <source>
        <dbReference type="ARBA" id="ARBA00023136"/>
    </source>
</evidence>
<proteinExistence type="predicted"/>
<feature type="transmembrane region" description="Helical" evidence="5">
    <location>
        <begin position="110"/>
        <end position="128"/>
    </location>
</feature>